<evidence type="ECO:0000256" key="1">
    <source>
        <dbReference type="ARBA" id="ARBA00004196"/>
    </source>
</evidence>
<dbReference type="GO" id="GO:0030288">
    <property type="term" value="C:outer membrane-bounded periplasmic space"/>
    <property type="evidence" value="ECO:0007669"/>
    <property type="project" value="TreeGrafter"/>
</dbReference>
<dbReference type="AlphaFoldDB" id="A0A1B2DJW2"/>
<name>A0A1B2DJW2_9BACL</name>
<dbReference type="InterPro" id="IPR051313">
    <property type="entry name" value="Bact_iron-sidero_bind"/>
</dbReference>
<evidence type="ECO:0000256" key="2">
    <source>
        <dbReference type="ARBA" id="ARBA00008814"/>
    </source>
</evidence>
<dbReference type="GO" id="GO:1901678">
    <property type="term" value="P:iron coordination entity transport"/>
    <property type="evidence" value="ECO:0007669"/>
    <property type="project" value="UniProtKB-ARBA"/>
</dbReference>
<accession>A0A1B2DJW2</accession>
<dbReference type="InterPro" id="IPR002491">
    <property type="entry name" value="ABC_transptr_periplasmic_BD"/>
</dbReference>
<evidence type="ECO:0000313" key="6">
    <source>
        <dbReference type="EMBL" id="ANY68014.1"/>
    </source>
</evidence>
<feature type="domain" description="Fe/B12 periplasmic-binding" evidence="5">
    <location>
        <begin position="1"/>
        <end position="161"/>
    </location>
</feature>
<evidence type="ECO:0000259" key="5">
    <source>
        <dbReference type="PROSITE" id="PS50983"/>
    </source>
</evidence>
<dbReference type="PANTHER" id="PTHR30532">
    <property type="entry name" value="IRON III DICITRATE-BINDING PERIPLASMIC PROTEIN"/>
    <property type="match status" value="1"/>
</dbReference>
<comment type="subcellular location">
    <subcellularLocation>
        <location evidence="1">Cell envelope</location>
    </subcellularLocation>
</comment>
<dbReference type="Pfam" id="PF01497">
    <property type="entry name" value="Peripla_BP_2"/>
    <property type="match status" value="1"/>
</dbReference>
<dbReference type="EMBL" id="CP016808">
    <property type="protein sequence ID" value="ANY68014.1"/>
    <property type="molecule type" value="Genomic_DNA"/>
</dbReference>
<dbReference type="RefSeq" id="WP_099519180.1">
    <property type="nucleotide sequence ID" value="NZ_CP016808.1"/>
</dbReference>
<dbReference type="PANTHER" id="PTHR30532:SF26">
    <property type="entry name" value="IRON(3+)-HYDROXAMATE-BINDING PROTEIN FHUD"/>
    <property type="match status" value="1"/>
</dbReference>
<dbReference type="PROSITE" id="PS50983">
    <property type="entry name" value="FE_B12_PBP"/>
    <property type="match status" value="1"/>
</dbReference>
<proteinExistence type="inferred from homology"/>
<organism evidence="6">
    <name type="scientific">Paenibacillus sp. BIHB 4019</name>
    <dbReference type="NCBI Taxonomy" id="1870819"/>
    <lineage>
        <taxon>Bacteria</taxon>
        <taxon>Bacillati</taxon>
        <taxon>Bacillota</taxon>
        <taxon>Bacilli</taxon>
        <taxon>Bacillales</taxon>
        <taxon>Paenibacillaceae</taxon>
        <taxon>Paenibacillus</taxon>
    </lineage>
</organism>
<gene>
    <name evidence="6" type="ORF">BBD42_17175</name>
</gene>
<evidence type="ECO:0000256" key="3">
    <source>
        <dbReference type="ARBA" id="ARBA00022448"/>
    </source>
</evidence>
<evidence type="ECO:0000256" key="4">
    <source>
        <dbReference type="ARBA" id="ARBA00022729"/>
    </source>
</evidence>
<sequence length="161" mass="17993">MLGDIVGKQQEAEEWIASYEAKVKEVVAKLNVQTGESASVFLLLGKDFYVMGDKSFAATLYHTLGYTPAPEIQKNLIDANERFANISNELLPDFAGDWLFVLTDEDDAARAASESYAQSAIWKSIPAVKNGQVIYMPTKWNFSDPITMERLLDQLPAIRKK</sequence>
<protein>
    <recommendedName>
        <fullName evidence="5">Fe/B12 periplasmic-binding domain-containing protein</fullName>
    </recommendedName>
</protein>
<keyword evidence="3" id="KW-0813">Transport</keyword>
<dbReference type="SUPFAM" id="SSF53807">
    <property type="entry name" value="Helical backbone' metal receptor"/>
    <property type="match status" value="1"/>
</dbReference>
<dbReference type="Gene3D" id="3.40.50.1980">
    <property type="entry name" value="Nitrogenase molybdenum iron protein domain"/>
    <property type="match status" value="1"/>
</dbReference>
<reference evidence="6" key="1">
    <citation type="submission" date="2016-08" db="EMBL/GenBank/DDBJ databases">
        <title>Complete Genome Seqeunce of Paenibacillus sp. BIHB 4019 from tea rhizoplane.</title>
        <authorList>
            <person name="Thakur R."/>
            <person name="Swarnkar M.K."/>
            <person name="Gulati A."/>
        </authorList>
    </citation>
    <scope>NUCLEOTIDE SEQUENCE [LARGE SCALE GENOMIC DNA]</scope>
    <source>
        <strain evidence="6">BIHB4019</strain>
    </source>
</reference>
<comment type="similarity">
    <text evidence="2">Belongs to the bacterial solute-binding protein 8 family.</text>
</comment>
<keyword evidence="4" id="KW-0732">Signal</keyword>